<proteinExistence type="predicted"/>
<dbReference type="STRING" id="180088.A0A1J8QN50"/>
<feature type="region of interest" description="Disordered" evidence="1">
    <location>
        <begin position="62"/>
        <end position="178"/>
    </location>
</feature>
<name>A0A1J8QN50_9AGAM</name>
<gene>
    <name evidence="2" type="ORF">AZE42_00784</name>
</gene>
<feature type="region of interest" description="Disordered" evidence="1">
    <location>
        <begin position="225"/>
        <end position="253"/>
    </location>
</feature>
<accession>A0A1J8QN50</accession>
<keyword evidence="3" id="KW-1185">Reference proteome</keyword>
<organism evidence="2 3">
    <name type="scientific">Rhizopogon vesiculosus</name>
    <dbReference type="NCBI Taxonomy" id="180088"/>
    <lineage>
        <taxon>Eukaryota</taxon>
        <taxon>Fungi</taxon>
        <taxon>Dikarya</taxon>
        <taxon>Basidiomycota</taxon>
        <taxon>Agaricomycotina</taxon>
        <taxon>Agaricomycetes</taxon>
        <taxon>Agaricomycetidae</taxon>
        <taxon>Boletales</taxon>
        <taxon>Suillineae</taxon>
        <taxon>Rhizopogonaceae</taxon>
        <taxon>Rhizopogon</taxon>
    </lineage>
</organism>
<dbReference type="AlphaFoldDB" id="A0A1J8QN50"/>
<protein>
    <submittedName>
        <fullName evidence="2">Uncharacterized protein</fullName>
    </submittedName>
</protein>
<evidence type="ECO:0000313" key="3">
    <source>
        <dbReference type="Proteomes" id="UP000183567"/>
    </source>
</evidence>
<dbReference type="EMBL" id="LVVM01003459">
    <property type="protein sequence ID" value="OJA14832.1"/>
    <property type="molecule type" value="Genomic_DNA"/>
</dbReference>
<feature type="compositionally biased region" description="Basic and acidic residues" evidence="1">
    <location>
        <begin position="65"/>
        <end position="137"/>
    </location>
</feature>
<sequence>MEEGVSAAGKETRGIATAKRITIHEAVELEVNGIAVADEPVGPVVQGGVSRGFISAIYAAYPTYTDRRDYDRDHKDRDYKSSRKDDYDRDGRRDDRRSERRDDRREPTTRDKDLGYQRDHRQQVGRHDTDRVPEKPSKGRTPPPGPSVDAGPSSSQRRPNLDPDAVSEEGEAMDATNADEEAMMAAMGLAGFGSTKVCSSSNFYDLKFTLVAGQACRWQPGRLRQRQEDEDMASVHESVLAEDSTGHWIKSSE</sequence>
<reference evidence="2 3" key="1">
    <citation type="submission" date="2016-03" db="EMBL/GenBank/DDBJ databases">
        <title>Comparative genomics of the ectomycorrhizal sister species Rhizopogon vinicolor and Rhizopogon vesiculosus (Basidiomycota: Boletales) reveals a divergence of the mating type B locus.</title>
        <authorList>
            <person name="Mujic A.B."/>
            <person name="Kuo A."/>
            <person name="Tritt A."/>
            <person name="Lipzen A."/>
            <person name="Chen C."/>
            <person name="Johnson J."/>
            <person name="Sharma A."/>
            <person name="Barry K."/>
            <person name="Grigoriev I.V."/>
            <person name="Spatafora J.W."/>
        </authorList>
    </citation>
    <scope>NUCLEOTIDE SEQUENCE [LARGE SCALE GENOMIC DNA]</scope>
    <source>
        <strain evidence="2 3">AM-OR11-056</strain>
    </source>
</reference>
<dbReference type="OrthoDB" id="21368at2759"/>
<evidence type="ECO:0000313" key="2">
    <source>
        <dbReference type="EMBL" id="OJA14832.1"/>
    </source>
</evidence>
<evidence type="ECO:0000256" key="1">
    <source>
        <dbReference type="SAM" id="MobiDB-lite"/>
    </source>
</evidence>
<feature type="compositionally biased region" description="Acidic residues" evidence="1">
    <location>
        <begin position="165"/>
        <end position="178"/>
    </location>
</feature>
<comment type="caution">
    <text evidence="2">The sequence shown here is derived from an EMBL/GenBank/DDBJ whole genome shotgun (WGS) entry which is preliminary data.</text>
</comment>
<dbReference type="Proteomes" id="UP000183567">
    <property type="component" value="Unassembled WGS sequence"/>
</dbReference>